<evidence type="ECO:0000313" key="2">
    <source>
        <dbReference type="Proteomes" id="UP000319852"/>
    </source>
</evidence>
<keyword evidence="2" id="KW-1185">Reference proteome</keyword>
<sequence>MELAPRIVEPTRKQSQSIQAKVLASRVRCADQRIVLGAGGRVLPSGARHTMNEGSVRLAPLGNTLQDTRNHKGSKLPMPPINYSTFPKYSLVIRSKFTAGVTSTLCPSPVTRPQCL</sequence>
<protein>
    <submittedName>
        <fullName evidence="1">Uncharacterized protein</fullName>
    </submittedName>
</protein>
<name>A0A517N2T4_9BACT</name>
<gene>
    <name evidence="1" type="ORF">HG15A2_47870</name>
</gene>
<dbReference type="AlphaFoldDB" id="A0A517N2T4"/>
<organism evidence="1 2">
    <name type="scientific">Adhaeretor mobilis</name>
    <dbReference type="NCBI Taxonomy" id="1930276"/>
    <lineage>
        <taxon>Bacteria</taxon>
        <taxon>Pseudomonadati</taxon>
        <taxon>Planctomycetota</taxon>
        <taxon>Planctomycetia</taxon>
        <taxon>Pirellulales</taxon>
        <taxon>Lacipirellulaceae</taxon>
        <taxon>Adhaeretor</taxon>
    </lineage>
</organism>
<evidence type="ECO:0000313" key="1">
    <source>
        <dbReference type="EMBL" id="QDT01445.1"/>
    </source>
</evidence>
<proteinExistence type="predicted"/>
<accession>A0A517N2T4</accession>
<dbReference type="Proteomes" id="UP000319852">
    <property type="component" value="Chromosome"/>
</dbReference>
<dbReference type="KEGG" id="amob:HG15A2_47870"/>
<dbReference type="EMBL" id="CP036263">
    <property type="protein sequence ID" value="QDT01445.1"/>
    <property type="molecule type" value="Genomic_DNA"/>
</dbReference>
<reference evidence="1 2" key="1">
    <citation type="submission" date="2019-02" db="EMBL/GenBank/DDBJ databases">
        <title>Deep-cultivation of Planctomycetes and their phenomic and genomic characterization uncovers novel biology.</title>
        <authorList>
            <person name="Wiegand S."/>
            <person name="Jogler M."/>
            <person name="Boedeker C."/>
            <person name="Pinto D."/>
            <person name="Vollmers J."/>
            <person name="Rivas-Marin E."/>
            <person name="Kohn T."/>
            <person name="Peeters S.H."/>
            <person name="Heuer A."/>
            <person name="Rast P."/>
            <person name="Oberbeckmann S."/>
            <person name="Bunk B."/>
            <person name="Jeske O."/>
            <person name="Meyerdierks A."/>
            <person name="Storesund J.E."/>
            <person name="Kallscheuer N."/>
            <person name="Luecker S."/>
            <person name="Lage O.M."/>
            <person name="Pohl T."/>
            <person name="Merkel B.J."/>
            <person name="Hornburger P."/>
            <person name="Mueller R.-W."/>
            <person name="Bruemmer F."/>
            <person name="Labrenz M."/>
            <person name="Spormann A.M."/>
            <person name="Op den Camp H."/>
            <person name="Overmann J."/>
            <person name="Amann R."/>
            <person name="Jetten M.S.M."/>
            <person name="Mascher T."/>
            <person name="Medema M.H."/>
            <person name="Devos D.P."/>
            <person name="Kaster A.-K."/>
            <person name="Ovreas L."/>
            <person name="Rohde M."/>
            <person name="Galperin M.Y."/>
            <person name="Jogler C."/>
        </authorList>
    </citation>
    <scope>NUCLEOTIDE SEQUENCE [LARGE SCALE GENOMIC DNA]</scope>
    <source>
        <strain evidence="1 2">HG15A2</strain>
    </source>
</reference>